<dbReference type="STRING" id="297318.BK138_09370"/>
<dbReference type="Proteomes" id="UP000187172">
    <property type="component" value="Unassembled WGS sequence"/>
</dbReference>
<keyword evidence="2" id="KW-1185">Reference proteome</keyword>
<sequence>MNHILMPIVRKEVQIDKISGPLANLDDLLKQKIQKAISDRASSISVPDQSVKVDMIPGLGISVSDYQLSVTGGHVNSVTTAITQFKDNGSGNYHCEMTSAINIGYSSWHEDYYVSGSGSWLPSHFKNTYNDFNATISTLSVTFDLQLADKSAHLTNGNATARNISFHLPSRSALSGNLPCVQSRINDRVRDMISKTDFLTPIRQAIESVLNQ</sequence>
<name>A0A1R1F3Q1_9BACL</name>
<accession>A0A1R1F3Q1</accession>
<organism evidence="1 2">
    <name type="scientific">Paenibacillus rhizosphaerae</name>
    <dbReference type="NCBI Taxonomy" id="297318"/>
    <lineage>
        <taxon>Bacteria</taxon>
        <taxon>Bacillati</taxon>
        <taxon>Bacillota</taxon>
        <taxon>Bacilli</taxon>
        <taxon>Bacillales</taxon>
        <taxon>Paenibacillaceae</taxon>
        <taxon>Paenibacillus</taxon>
    </lineage>
</organism>
<dbReference type="EMBL" id="MRTP01000001">
    <property type="protein sequence ID" value="OMF58697.1"/>
    <property type="molecule type" value="Genomic_DNA"/>
</dbReference>
<evidence type="ECO:0000313" key="1">
    <source>
        <dbReference type="EMBL" id="OMF58697.1"/>
    </source>
</evidence>
<comment type="caution">
    <text evidence="1">The sequence shown here is derived from an EMBL/GenBank/DDBJ whole genome shotgun (WGS) entry which is preliminary data.</text>
</comment>
<proteinExistence type="predicted"/>
<evidence type="ECO:0000313" key="2">
    <source>
        <dbReference type="Proteomes" id="UP000187172"/>
    </source>
</evidence>
<dbReference type="AlphaFoldDB" id="A0A1R1F3Q1"/>
<reference evidence="1 2" key="1">
    <citation type="submission" date="2016-11" db="EMBL/GenBank/DDBJ databases">
        <title>Paenibacillus species isolates.</title>
        <authorList>
            <person name="Beno S.M."/>
        </authorList>
    </citation>
    <scope>NUCLEOTIDE SEQUENCE [LARGE SCALE GENOMIC DNA]</scope>
    <source>
        <strain evidence="1 2">FSL R5-0378</strain>
    </source>
</reference>
<dbReference type="RefSeq" id="WP_076168679.1">
    <property type="nucleotide sequence ID" value="NZ_MRTP01000001.1"/>
</dbReference>
<gene>
    <name evidence="1" type="ORF">BK138_09370</name>
</gene>
<protein>
    <submittedName>
        <fullName evidence="1">Uncharacterized protein</fullName>
    </submittedName>
</protein>